<dbReference type="GO" id="GO:0017119">
    <property type="term" value="C:Golgi transport complex"/>
    <property type="evidence" value="ECO:0007669"/>
    <property type="project" value="InterPro"/>
</dbReference>
<evidence type="ECO:0000256" key="6">
    <source>
        <dbReference type="ARBA" id="ARBA00023034"/>
    </source>
</evidence>
<keyword evidence="6" id="KW-0333">Golgi apparatus</keyword>
<comment type="subcellular location">
    <subcellularLocation>
        <location evidence="1">Golgi apparatus membrane</location>
        <topology evidence="1">Peripheral membrane protein</topology>
    </subcellularLocation>
</comment>
<protein>
    <recommendedName>
        <fullName evidence="3">Conserved oligomeric Golgi complex subunit 7</fullName>
    </recommendedName>
    <alternativeName>
        <fullName evidence="8">Component of oligomeric Golgi complex 7</fullName>
    </alternativeName>
</protein>
<comment type="similarity">
    <text evidence="2">Belongs to the COG7 family.</text>
</comment>
<evidence type="ECO:0000256" key="2">
    <source>
        <dbReference type="ARBA" id="ARBA00005831"/>
    </source>
</evidence>
<evidence type="ECO:0000256" key="4">
    <source>
        <dbReference type="ARBA" id="ARBA00022448"/>
    </source>
</evidence>
<gene>
    <name evidence="9" type="ORF">PV328_007442</name>
</gene>
<evidence type="ECO:0000313" key="10">
    <source>
        <dbReference type="Proteomes" id="UP001168990"/>
    </source>
</evidence>
<comment type="caution">
    <text evidence="9">The sequence shown here is derived from an EMBL/GenBank/DDBJ whole genome shotgun (WGS) entry which is preliminary data.</text>
</comment>
<evidence type="ECO:0000256" key="7">
    <source>
        <dbReference type="ARBA" id="ARBA00023136"/>
    </source>
</evidence>
<keyword evidence="10" id="KW-1185">Reference proteome</keyword>
<dbReference type="GO" id="GO:0006886">
    <property type="term" value="P:intracellular protein transport"/>
    <property type="evidence" value="ECO:0007669"/>
    <property type="project" value="InterPro"/>
</dbReference>
<reference evidence="9" key="1">
    <citation type="journal article" date="2023" name="bioRxiv">
        <title>Scaffold-level genome assemblies of two parasitoid biocontrol wasps reveal the parthenogenesis mechanism and an associated novel virus.</title>
        <authorList>
            <person name="Inwood S."/>
            <person name="Skelly J."/>
            <person name="Guhlin J."/>
            <person name="Harrop T."/>
            <person name="Goldson S."/>
            <person name="Dearden P."/>
        </authorList>
    </citation>
    <scope>NUCLEOTIDE SEQUENCE</scope>
    <source>
        <strain evidence="9">Irish</strain>
        <tissue evidence="9">Whole body</tissue>
    </source>
</reference>
<keyword evidence="4" id="KW-0813">Transport</keyword>
<evidence type="ECO:0000256" key="1">
    <source>
        <dbReference type="ARBA" id="ARBA00004395"/>
    </source>
</evidence>
<proteinExistence type="inferred from homology"/>
<keyword evidence="5" id="KW-0653">Protein transport</keyword>
<reference evidence="9" key="2">
    <citation type="submission" date="2023-03" db="EMBL/GenBank/DDBJ databases">
        <authorList>
            <person name="Inwood S.N."/>
            <person name="Skelly J.G."/>
            <person name="Guhlin J."/>
            <person name="Harrop T.W.R."/>
            <person name="Goldson S.G."/>
            <person name="Dearden P.K."/>
        </authorList>
    </citation>
    <scope>NUCLEOTIDE SEQUENCE</scope>
    <source>
        <strain evidence="9">Irish</strain>
        <tissue evidence="9">Whole body</tissue>
    </source>
</reference>
<evidence type="ECO:0000256" key="8">
    <source>
        <dbReference type="ARBA" id="ARBA00031345"/>
    </source>
</evidence>
<organism evidence="9 10">
    <name type="scientific">Microctonus aethiopoides</name>
    <dbReference type="NCBI Taxonomy" id="144406"/>
    <lineage>
        <taxon>Eukaryota</taxon>
        <taxon>Metazoa</taxon>
        <taxon>Ecdysozoa</taxon>
        <taxon>Arthropoda</taxon>
        <taxon>Hexapoda</taxon>
        <taxon>Insecta</taxon>
        <taxon>Pterygota</taxon>
        <taxon>Neoptera</taxon>
        <taxon>Endopterygota</taxon>
        <taxon>Hymenoptera</taxon>
        <taxon>Apocrita</taxon>
        <taxon>Ichneumonoidea</taxon>
        <taxon>Braconidae</taxon>
        <taxon>Euphorinae</taxon>
        <taxon>Microctonus</taxon>
    </lineage>
</organism>
<dbReference type="EMBL" id="JAQQBS010001423">
    <property type="protein sequence ID" value="KAK0159991.1"/>
    <property type="molecule type" value="Genomic_DNA"/>
</dbReference>
<evidence type="ECO:0000256" key="3">
    <source>
        <dbReference type="ARBA" id="ARBA00020984"/>
    </source>
</evidence>
<dbReference type="GO" id="GO:0006890">
    <property type="term" value="P:retrograde vesicle-mediated transport, Golgi to endoplasmic reticulum"/>
    <property type="evidence" value="ECO:0007669"/>
    <property type="project" value="TreeGrafter"/>
</dbReference>
<dbReference type="Proteomes" id="UP001168990">
    <property type="component" value="Unassembled WGS sequence"/>
</dbReference>
<dbReference type="GO" id="GO:0007030">
    <property type="term" value="P:Golgi organization"/>
    <property type="evidence" value="ECO:0007669"/>
    <property type="project" value="TreeGrafter"/>
</dbReference>
<keyword evidence="7" id="KW-0472">Membrane</keyword>
<dbReference type="PANTHER" id="PTHR21443">
    <property type="entry name" value="CONSERVED OLIGOMERIC GOLGI COMPLEX COMPONENT 7"/>
    <property type="match status" value="1"/>
</dbReference>
<sequence length="746" mass="85586">MDVAAFSDDNFDVKEWINKTFKSTEAQDDKDGFVSSLVSKLQLYVQQVNGSLEETSQSVLSNLPRILRDTQLLQQEAIALKDKMIIVKDEIVRVEKNTALSMASLENIDRMKTDLQLAKERLHEADNWTVLANDVEEVFESGDVENIAIKLFSMQKSLTMLINATDYEEKKLQLEGLKNRLEAITSPQVVQSFTQNNYDKSKYYVEIFRKIDRLPQLLKYYHNCVKVSLLQEWRKIIEQFHDNTNTIAYSLHLFYDKLLSEWQNQLKYFNQIFSLTKIDNLIDIYSDLLRNLDPSLTDCIQLSLKQHESPMQLTILMELKQITRNFSNNLNTSIDITLKSTNELSDSNKLLQLAQAIYSPYITFISKYNIYETALLSQQLNSINCNHDDLSDIINSMSLSVSKVIDYSLEANKRCKLFTNGCNYHGLLKALNNFFKQYIEKYNYCLKQIERRMSKHEDWNLFQMCLTLLQTIGELLVQIEQFEKTLVINIVEVNNKLSLSTISVFKQYKILLLTQAGRNELNELILSLQNNDTTILNSIKKLIYKLCGDLHRTTYEVIFAPIYTQLMFIQKAPAWSNNIDNTAMNDNIMNLNADLPDFSFAPQEYITQVGQYLMTLPQHLEPFLLRDNPSLMYALKAADTQYTTGSSESSFTDILLGIIAKGTCQMFQDQALSISELNSSACKQLATDIDYLGNVLDELGLSLSINLQQMSLLLRLTVDDYLTGSVGCNARIVAAIRQMRNIASSG</sequence>
<dbReference type="PANTHER" id="PTHR21443:SF0">
    <property type="entry name" value="CONSERVED OLIGOMERIC GOLGI COMPLEX SUBUNIT 7"/>
    <property type="match status" value="1"/>
</dbReference>
<dbReference type="InterPro" id="IPR019335">
    <property type="entry name" value="COG7"/>
</dbReference>
<evidence type="ECO:0000256" key="5">
    <source>
        <dbReference type="ARBA" id="ARBA00022927"/>
    </source>
</evidence>
<evidence type="ECO:0000313" key="9">
    <source>
        <dbReference type="EMBL" id="KAK0159991.1"/>
    </source>
</evidence>
<dbReference type="GO" id="GO:0000139">
    <property type="term" value="C:Golgi membrane"/>
    <property type="evidence" value="ECO:0007669"/>
    <property type="project" value="UniProtKB-SubCell"/>
</dbReference>
<dbReference type="Pfam" id="PF10191">
    <property type="entry name" value="COG7"/>
    <property type="match status" value="1"/>
</dbReference>
<accession>A0AA39F0M6</accession>
<name>A0AA39F0M6_9HYME</name>
<dbReference type="AlphaFoldDB" id="A0AA39F0M6"/>